<gene>
    <name evidence="1" type="ORF">JEM65_16970</name>
</gene>
<name>A0A934NJC5_9FLAO</name>
<dbReference type="GO" id="GO:0003677">
    <property type="term" value="F:DNA binding"/>
    <property type="evidence" value="ECO:0007669"/>
    <property type="project" value="InterPro"/>
</dbReference>
<dbReference type="AlphaFoldDB" id="A0A934NJC5"/>
<dbReference type="EMBL" id="JAEHJZ010000046">
    <property type="protein sequence ID" value="MBJ7882328.1"/>
    <property type="molecule type" value="Genomic_DNA"/>
</dbReference>
<dbReference type="RefSeq" id="WP_199602201.1">
    <property type="nucleotide sequence ID" value="NZ_JAEHJZ010000046.1"/>
</dbReference>
<dbReference type="GO" id="GO:0006313">
    <property type="term" value="P:DNA transposition"/>
    <property type="evidence" value="ECO:0007669"/>
    <property type="project" value="InterPro"/>
</dbReference>
<dbReference type="InterPro" id="IPR036515">
    <property type="entry name" value="Transposase_17_sf"/>
</dbReference>
<dbReference type="Gene3D" id="3.30.70.1290">
    <property type="entry name" value="Transposase IS200-like"/>
    <property type="match status" value="1"/>
</dbReference>
<evidence type="ECO:0000313" key="2">
    <source>
        <dbReference type="Proteomes" id="UP000662373"/>
    </source>
</evidence>
<protein>
    <submittedName>
        <fullName evidence="1">Uncharacterized protein</fullName>
    </submittedName>
</protein>
<dbReference type="GO" id="GO:0004803">
    <property type="term" value="F:transposase activity"/>
    <property type="evidence" value="ECO:0007669"/>
    <property type="project" value="InterPro"/>
</dbReference>
<keyword evidence="2" id="KW-1185">Reference proteome</keyword>
<reference evidence="1 2" key="1">
    <citation type="submission" date="2020-09" db="EMBL/GenBank/DDBJ databases">
        <title>Draft genome of Gelidibacter salicanalis PAMC21136.</title>
        <authorList>
            <person name="Park H."/>
        </authorList>
    </citation>
    <scope>NUCLEOTIDE SEQUENCE [LARGE SCALE GENOMIC DNA]</scope>
    <source>
        <strain evidence="1 2">PAMC21136</strain>
    </source>
</reference>
<dbReference type="Proteomes" id="UP000662373">
    <property type="component" value="Unassembled WGS sequence"/>
</dbReference>
<organism evidence="1 2">
    <name type="scientific">Gelidibacter salicanalis</name>
    <dbReference type="NCBI Taxonomy" id="291193"/>
    <lineage>
        <taxon>Bacteria</taxon>
        <taxon>Pseudomonadati</taxon>
        <taxon>Bacteroidota</taxon>
        <taxon>Flavobacteriia</taxon>
        <taxon>Flavobacteriales</taxon>
        <taxon>Flavobacteriaceae</taxon>
        <taxon>Gelidibacter</taxon>
    </lineage>
</organism>
<accession>A0A934NJC5</accession>
<comment type="caution">
    <text evidence="1">The sequence shown here is derived from an EMBL/GenBank/DDBJ whole genome shotgun (WGS) entry which is preliminary data.</text>
</comment>
<evidence type="ECO:0000313" key="1">
    <source>
        <dbReference type="EMBL" id="MBJ7882328.1"/>
    </source>
</evidence>
<sequence>MSEKFRNQYRIESTRLKSWDYGSNGAYFITICTKNRIHYFGDVVGSQNIVETQNIASLQMQLSEIGKIADQNWLSIPEHFPFVKLVIM</sequence>
<proteinExistence type="predicted"/>